<keyword evidence="4" id="KW-0736">Signalosome</keyword>
<dbReference type="EMBL" id="BNJQ01000006">
    <property type="protein sequence ID" value="GHP03634.1"/>
    <property type="molecule type" value="Genomic_DNA"/>
</dbReference>
<reference evidence="10" key="1">
    <citation type="submission" date="2020-10" db="EMBL/GenBank/DDBJ databases">
        <title>Unveiling of a novel bifunctional photoreceptor, Dualchrome1, isolated from a cosmopolitan green alga.</title>
        <authorList>
            <person name="Suzuki S."/>
            <person name="Kawachi M."/>
        </authorList>
    </citation>
    <scope>NUCLEOTIDE SEQUENCE</scope>
    <source>
        <strain evidence="10">NIES 2893</strain>
    </source>
</reference>
<dbReference type="GO" id="GO:0046872">
    <property type="term" value="F:metal ion binding"/>
    <property type="evidence" value="ECO:0007669"/>
    <property type="project" value="UniProtKB-KW"/>
</dbReference>
<feature type="region of interest" description="Disordered" evidence="8">
    <location>
        <begin position="351"/>
        <end position="392"/>
    </location>
</feature>
<dbReference type="PANTHER" id="PTHR10410">
    <property type="entry name" value="EUKARYOTIC TRANSLATION INITIATION FACTOR 3 -RELATED"/>
    <property type="match status" value="1"/>
</dbReference>
<evidence type="ECO:0000313" key="10">
    <source>
        <dbReference type="EMBL" id="GHP03634.1"/>
    </source>
</evidence>
<dbReference type="FunFam" id="3.40.140.10:FF:000003">
    <property type="entry name" value="COP9 signalosome complex subunit 5"/>
    <property type="match status" value="1"/>
</dbReference>
<evidence type="ECO:0000256" key="2">
    <source>
        <dbReference type="ARBA" id="ARBA00022670"/>
    </source>
</evidence>
<keyword evidence="3" id="KW-0479">Metal-binding</keyword>
<dbReference type="GO" id="GO:0008237">
    <property type="term" value="F:metallopeptidase activity"/>
    <property type="evidence" value="ECO:0007669"/>
    <property type="project" value="UniProtKB-KW"/>
</dbReference>
<dbReference type="CDD" id="cd08069">
    <property type="entry name" value="MPN_RPN11_CSN5"/>
    <property type="match status" value="1"/>
</dbReference>
<feature type="region of interest" description="Disordered" evidence="8">
    <location>
        <begin position="1"/>
        <end position="25"/>
    </location>
</feature>
<sequence>MASSKPASDHAAPAPVPVPALTSQQDTALRTWEAENDVRAVDDVFRYDKQEQAAVREAKPWRNDPRYFKSVRISSLALLKMAMHCKSGGNLEVMGLMQGKTVGRTFVVLDAFALPVEGTETRVNAQAEAVEYMVEYVQAHESTGRFEQVVGWYHSHPGYGCWMSGVDCATQITNQAFQEPFLAVVVDPVRTMAAGKVEIGAFRTYPEGYTPPDDDGGAYQTIPLDKIEDFGVHAKQYYQLDVSFFKSSLDDHLLRLLWQSYWQRTLSSSSLLLTSAGLPYAVGQLRDVAEKLEKAESGSGGVLQSAMSMGVNIGAGGFGHGAAFGSFRGMGAGAGGEVPSAGARADRLGLGSRASAGAGGDRERRDGGGAGQAAARGANNELAGPPPNPLDKVVRDSSKALVEHIMGMTAQMVKSELFDIDTVA</sequence>
<dbReference type="SUPFAM" id="SSF102712">
    <property type="entry name" value="JAB1/MPN domain"/>
    <property type="match status" value="1"/>
</dbReference>
<gene>
    <name evidence="10" type="ORF">PPROV_000238900</name>
</gene>
<dbReference type="GO" id="GO:0006508">
    <property type="term" value="P:proteolysis"/>
    <property type="evidence" value="ECO:0007669"/>
    <property type="project" value="UniProtKB-KW"/>
</dbReference>
<evidence type="ECO:0000313" key="11">
    <source>
        <dbReference type="Proteomes" id="UP000660262"/>
    </source>
</evidence>
<comment type="similarity">
    <text evidence="1">Belongs to the peptidase M67A family. CSN5 subfamily.</text>
</comment>
<dbReference type="InterPro" id="IPR050242">
    <property type="entry name" value="JAMM_MPN+_peptidase_M67A"/>
</dbReference>
<proteinExistence type="inferred from homology"/>
<evidence type="ECO:0000259" key="9">
    <source>
        <dbReference type="PROSITE" id="PS50249"/>
    </source>
</evidence>
<evidence type="ECO:0000256" key="1">
    <source>
        <dbReference type="ARBA" id="ARBA00006008"/>
    </source>
</evidence>
<dbReference type="InterPro" id="IPR037518">
    <property type="entry name" value="MPN"/>
</dbReference>
<organism evidence="10 11">
    <name type="scientific">Pycnococcus provasolii</name>
    <dbReference type="NCBI Taxonomy" id="41880"/>
    <lineage>
        <taxon>Eukaryota</taxon>
        <taxon>Viridiplantae</taxon>
        <taxon>Chlorophyta</taxon>
        <taxon>Pseudoscourfieldiophyceae</taxon>
        <taxon>Pseudoscourfieldiales</taxon>
        <taxon>Pycnococcaceae</taxon>
        <taxon>Pycnococcus</taxon>
    </lineage>
</organism>
<protein>
    <submittedName>
        <fullName evidence="10">COP9 signalosome complex subunit 5b</fullName>
    </submittedName>
</protein>
<dbReference type="Pfam" id="PF01398">
    <property type="entry name" value="JAB"/>
    <property type="match status" value="1"/>
</dbReference>
<dbReference type="AlphaFoldDB" id="A0A830H9A5"/>
<evidence type="ECO:0000256" key="7">
    <source>
        <dbReference type="ARBA" id="ARBA00023049"/>
    </source>
</evidence>
<dbReference type="GO" id="GO:0008180">
    <property type="term" value="C:COP9 signalosome"/>
    <property type="evidence" value="ECO:0007669"/>
    <property type="project" value="UniProtKB-KW"/>
</dbReference>
<keyword evidence="2" id="KW-0645">Protease</keyword>
<evidence type="ECO:0000256" key="5">
    <source>
        <dbReference type="ARBA" id="ARBA00022801"/>
    </source>
</evidence>
<name>A0A830H9A5_9CHLO</name>
<evidence type="ECO:0000256" key="4">
    <source>
        <dbReference type="ARBA" id="ARBA00022790"/>
    </source>
</evidence>
<dbReference type="SMART" id="SM00232">
    <property type="entry name" value="JAB_MPN"/>
    <property type="match status" value="1"/>
</dbReference>
<dbReference type="Proteomes" id="UP000660262">
    <property type="component" value="Unassembled WGS sequence"/>
</dbReference>
<comment type="caution">
    <text evidence="10">The sequence shown here is derived from an EMBL/GenBank/DDBJ whole genome shotgun (WGS) entry which is preliminary data.</text>
</comment>
<feature type="domain" description="MPN" evidence="9">
    <location>
        <begin position="71"/>
        <end position="208"/>
    </location>
</feature>
<keyword evidence="6" id="KW-0862">Zinc</keyword>
<dbReference type="InterPro" id="IPR000555">
    <property type="entry name" value="JAMM/MPN+_dom"/>
</dbReference>
<evidence type="ECO:0000256" key="8">
    <source>
        <dbReference type="SAM" id="MobiDB-lite"/>
    </source>
</evidence>
<dbReference type="PROSITE" id="PS50249">
    <property type="entry name" value="MPN"/>
    <property type="match status" value="1"/>
</dbReference>
<keyword evidence="11" id="KW-1185">Reference proteome</keyword>
<dbReference type="Gene3D" id="3.40.140.10">
    <property type="entry name" value="Cytidine Deaminase, domain 2"/>
    <property type="match status" value="1"/>
</dbReference>
<evidence type="ECO:0000256" key="3">
    <source>
        <dbReference type="ARBA" id="ARBA00022723"/>
    </source>
</evidence>
<dbReference type="OrthoDB" id="10266268at2759"/>
<keyword evidence="5" id="KW-0378">Hydrolase</keyword>
<evidence type="ECO:0000256" key="6">
    <source>
        <dbReference type="ARBA" id="ARBA00022833"/>
    </source>
</evidence>
<accession>A0A830H9A5</accession>
<keyword evidence="7" id="KW-0482">Metalloprotease</keyword>